<comment type="caution">
    <text evidence="5">The sequence shown here is derived from an EMBL/GenBank/DDBJ whole genome shotgun (WGS) entry which is preliminary data.</text>
</comment>
<accession>A0A0C9NC77</accession>
<reference evidence="5 6" key="1">
    <citation type="submission" date="2014-08" db="EMBL/GenBank/DDBJ databases">
        <title>Whole genome shotgun sequence of Sphingomonas paucimobilis NBRC 13935.</title>
        <authorList>
            <person name="Hosoyama A."/>
            <person name="Hashimoto M."/>
            <person name="Hosoyama Y."/>
            <person name="Noguchi M."/>
            <person name="Uohara A."/>
            <person name="Ohji S."/>
            <person name="Katano-Makiyama Y."/>
            <person name="Ichikawa N."/>
            <person name="Kimura A."/>
            <person name="Yamazoe A."/>
            <person name="Fujita N."/>
        </authorList>
    </citation>
    <scope>NUCLEOTIDE SEQUENCE [LARGE SCALE GENOMIC DNA]</scope>
    <source>
        <strain evidence="5 6">NBRC 13935</strain>
    </source>
</reference>
<dbReference type="PANTHER" id="PTHR40661">
    <property type="match status" value="1"/>
</dbReference>
<dbReference type="Gene3D" id="2.10.109.10">
    <property type="entry name" value="Umud Fragment, subunit A"/>
    <property type="match status" value="1"/>
</dbReference>
<protein>
    <submittedName>
        <fullName evidence="5">DNA, contig: SP630</fullName>
    </submittedName>
</protein>
<keyword evidence="1" id="KW-0805">Transcription regulation</keyword>
<keyword evidence="3" id="KW-0804">Transcription</keyword>
<proteinExistence type="predicted"/>
<evidence type="ECO:0000256" key="1">
    <source>
        <dbReference type="ARBA" id="ARBA00023015"/>
    </source>
</evidence>
<dbReference type="InterPro" id="IPR036286">
    <property type="entry name" value="LexA/Signal_pep-like_sf"/>
</dbReference>
<evidence type="ECO:0000256" key="3">
    <source>
        <dbReference type="ARBA" id="ARBA00023163"/>
    </source>
</evidence>
<feature type="domain" description="Peptidase S24/S26A/S26B/S26C" evidence="4">
    <location>
        <begin position="84"/>
        <end position="198"/>
    </location>
</feature>
<evidence type="ECO:0000313" key="6">
    <source>
        <dbReference type="Proteomes" id="UP000032025"/>
    </source>
</evidence>
<organism evidence="5 6">
    <name type="scientific">Sphingomonas paucimobilis NBRC 13935</name>
    <dbReference type="NCBI Taxonomy" id="1219050"/>
    <lineage>
        <taxon>Bacteria</taxon>
        <taxon>Pseudomonadati</taxon>
        <taxon>Pseudomonadota</taxon>
        <taxon>Alphaproteobacteria</taxon>
        <taxon>Sphingomonadales</taxon>
        <taxon>Sphingomonadaceae</taxon>
        <taxon>Sphingomonas</taxon>
    </lineage>
</organism>
<keyword evidence="2" id="KW-0238">DNA-binding</keyword>
<keyword evidence="6" id="KW-1185">Reference proteome</keyword>
<name>A0A0C9NC77_SPHPI</name>
<dbReference type="EMBL" id="BBJS01000030">
    <property type="protein sequence ID" value="GAN13907.1"/>
    <property type="molecule type" value="Genomic_DNA"/>
</dbReference>
<gene>
    <name evidence="5" type="ORF">SP6_30_00470</name>
</gene>
<dbReference type="CDD" id="cd06529">
    <property type="entry name" value="S24_LexA-like"/>
    <property type="match status" value="1"/>
</dbReference>
<dbReference type="AlphaFoldDB" id="A0A0C9NC77"/>
<dbReference type="PANTHER" id="PTHR40661:SF3">
    <property type="entry name" value="FELS-1 PROPHAGE TRANSCRIPTIONAL REGULATOR"/>
    <property type="match status" value="1"/>
</dbReference>
<dbReference type="SUPFAM" id="SSF51306">
    <property type="entry name" value="LexA/Signal peptidase"/>
    <property type="match status" value="1"/>
</dbReference>
<evidence type="ECO:0000313" key="5">
    <source>
        <dbReference type="EMBL" id="GAN13907.1"/>
    </source>
</evidence>
<evidence type="ECO:0000256" key="2">
    <source>
        <dbReference type="ARBA" id="ARBA00023125"/>
    </source>
</evidence>
<dbReference type="InterPro" id="IPR039418">
    <property type="entry name" value="LexA-like"/>
</dbReference>
<dbReference type="GeneID" id="78528922"/>
<dbReference type="RefSeq" id="WP_042468919.1">
    <property type="nucleotide sequence ID" value="NZ_BBJS01000030.1"/>
</dbReference>
<sequence>MSGQEIRAALQALAEQAGVSLAALSRMLGRNEAYLQQFVHRGSPRALAEGDRRQLAEFFGVPETRLGAAKEAGPLLMPRLAVAASAGPGATVDDDVMIGVEAIDRQLARRLGLSDGTASVIRVRGDSMAPGLMDGDHLVVDQTDTRPNARGGLYIIRIGDVLMVKRVCAGPQGLVATSDNPAAPPVPEGPMTVVGRVVWQMRLPA</sequence>
<evidence type="ECO:0000259" key="4">
    <source>
        <dbReference type="Pfam" id="PF00717"/>
    </source>
</evidence>
<dbReference type="GO" id="GO:0003677">
    <property type="term" value="F:DNA binding"/>
    <property type="evidence" value="ECO:0007669"/>
    <property type="project" value="UniProtKB-KW"/>
</dbReference>
<dbReference type="Proteomes" id="UP000032025">
    <property type="component" value="Unassembled WGS sequence"/>
</dbReference>
<dbReference type="Pfam" id="PF00717">
    <property type="entry name" value="Peptidase_S24"/>
    <property type="match status" value="1"/>
</dbReference>
<dbReference type="InterPro" id="IPR015927">
    <property type="entry name" value="Peptidase_S24_S26A/B/C"/>
</dbReference>